<organism evidence="1 2">
    <name type="scientific">Mycena metata</name>
    <dbReference type="NCBI Taxonomy" id="1033252"/>
    <lineage>
        <taxon>Eukaryota</taxon>
        <taxon>Fungi</taxon>
        <taxon>Dikarya</taxon>
        <taxon>Basidiomycota</taxon>
        <taxon>Agaricomycotina</taxon>
        <taxon>Agaricomycetes</taxon>
        <taxon>Agaricomycetidae</taxon>
        <taxon>Agaricales</taxon>
        <taxon>Marasmiineae</taxon>
        <taxon>Mycenaceae</taxon>
        <taxon>Mycena</taxon>
    </lineage>
</organism>
<dbReference type="Proteomes" id="UP001215598">
    <property type="component" value="Unassembled WGS sequence"/>
</dbReference>
<keyword evidence="2" id="KW-1185">Reference proteome</keyword>
<dbReference type="EMBL" id="JARKIB010000992">
    <property type="protein sequence ID" value="KAJ7687973.1"/>
    <property type="molecule type" value="Genomic_DNA"/>
</dbReference>
<reference evidence="1" key="1">
    <citation type="submission" date="2023-03" db="EMBL/GenBank/DDBJ databases">
        <title>Massive genome expansion in bonnet fungi (Mycena s.s.) driven by repeated elements and novel gene families across ecological guilds.</title>
        <authorList>
            <consortium name="Lawrence Berkeley National Laboratory"/>
            <person name="Harder C.B."/>
            <person name="Miyauchi S."/>
            <person name="Viragh M."/>
            <person name="Kuo A."/>
            <person name="Thoen E."/>
            <person name="Andreopoulos B."/>
            <person name="Lu D."/>
            <person name="Skrede I."/>
            <person name="Drula E."/>
            <person name="Henrissat B."/>
            <person name="Morin E."/>
            <person name="Kohler A."/>
            <person name="Barry K."/>
            <person name="LaButti K."/>
            <person name="Morin E."/>
            <person name="Salamov A."/>
            <person name="Lipzen A."/>
            <person name="Mereny Z."/>
            <person name="Hegedus B."/>
            <person name="Baldrian P."/>
            <person name="Stursova M."/>
            <person name="Weitz H."/>
            <person name="Taylor A."/>
            <person name="Grigoriev I.V."/>
            <person name="Nagy L.G."/>
            <person name="Martin F."/>
            <person name="Kauserud H."/>
        </authorList>
    </citation>
    <scope>NUCLEOTIDE SEQUENCE</scope>
    <source>
        <strain evidence="1">CBHHK182m</strain>
    </source>
</reference>
<name>A0AAD7GF12_9AGAR</name>
<gene>
    <name evidence="1" type="ORF">B0H16DRAFT_1753197</name>
</gene>
<comment type="caution">
    <text evidence="1">The sequence shown here is derived from an EMBL/GenBank/DDBJ whole genome shotgun (WGS) entry which is preliminary data.</text>
</comment>
<evidence type="ECO:0000313" key="2">
    <source>
        <dbReference type="Proteomes" id="UP001215598"/>
    </source>
</evidence>
<protein>
    <submittedName>
        <fullName evidence="1">Uncharacterized protein</fullName>
    </submittedName>
</protein>
<dbReference type="AlphaFoldDB" id="A0AAD7GF12"/>
<accession>A0AAD7GF12</accession>
<evidence type="ECO:0000313" key="1">
    <source>
        <dbReference type="EMBL" id="KAJ7687973.1"/>
    </source>
</evidence>
<sequence length="151" mass="17358">MPACQPCVLIQHGERPTCWPEEWVNGLWRRVSLTSLGYVFQQGHEGLSCPRPSEAETRQLPGPHGMREVVVRDCLCNPECMQARMQVAFREIHRLNRVQQYLLGERESVCVGLKARKAQEKLLKKARKMQGAEQRTYMRMERGLADLLAAL</sequence>
<proteinExistence type="predicted"/>